<evidence type="ECO:0000256" key="1">
    <source>
        <dbReference type="SAM" id="MobiDB-lite"/>
    </source>
</evidence>
<reference evidence="2 3" key="1">
    <citation type="submission" date="2020-06" db="EMBL/GenBank/DDBJ databases">
        <title>Transcriptomic and genomic resources for Thalictrum thalictroides and T. hernandezii: Facilitating candidate gene discovery in an emerging model plant lineage.</title>
        <authorList>
            <person name="Arias T."/>
            <person name="Riano-Pachon D.M."/>
            <person name="Di Stilio V.S."/>
        </authorList>
    </citation>
    <scope>NUCLEOTIDE SEQUENCE [LARGE SCALE GENOMIC DNA]</scope>
    <source>
        <strain evidence="3">cv. WT478/WT964</strain>
        <tissue evidence="2">Leaves</tissue>
    </source>
</reference>
<proteinExistence type="predicted"/>
<gene>
    <name evidence="2" type="ORF">FRX31_028055</name>
</gene>
<dbReference type="EMBL" id="JABWDY010034846">
    <property type="protein sequence ID" value="KAF5182358.1"/>
    <property type="molecule type" value="Genomic_DNA"/>
</dbReference>
<name>A0A7J6VCM8_THATH</name>
<protein>
    <submittedName>
        <fullName evidence="2">Uncharacterized protein</fullName>
    </submittedName>
</protein>
<keyword evidence="3" id="KW-1185">Reference proteome</keyword>
<dbReference type="AlphaFoldDB" id="A0A7J6VCM8"/>
<evidence type="ECO:0000313" key="2">
    <source>
        <dbReference type="EMBL" id="KAF5182358.1"/>
    </source>
</evidence>
<organism evidence="2 3">
    <name type="scientific">Thalictrum thalictroides</name>
    <name type="common">Rue-anemone</name>
    <name type="synonym">Anemone thalictroides</name>
    <dbReference type="NCBI Taxonomy" id="46969"/>
    <lineage>
        <taxon>Eukaryota</taxon>
        <taxon>Viridiplantae</taxon>
        <taxon>Streptophyta</taxon>
        <taxon>Embryophyta</taxon>
        <taxon>Tracheophyta</taxon>
        <taxon>Spermatophyta</taxon>
        <taxon>Magnoliopsida</taxon>
        <taxon>Ranunculales</taxon>
        <taxon>Ranunculaceae</taxon>
        <taxon>Thalictroideae</taxon>
        <taxon>Thalictrum</taxon>
    </lineage>
</organism>
<sequence>MPFPNHPFTQHTPCSTLPELAQTTNHATTLNHPASLALPILQIPEKGEASIPFITEGIGGAILPTNVLDLKVDRPWNSFIKTIPTSAGIEDLEYIEPQLEEEVLLIEEEILKEGALEWENRVVGFFLDKKLPFTFIKDYVQKKWKLEGSMDIALDGDMEKEVKSTQDEPNQNRQEGRKFFNKDGPSKIPGRKANNNKQVWQVAKGQRKQVVASVPNPTMTQNKFEALQEEGEIEVVAETVAETQTEARDEENTT</sequence>
<comment type="caution">
    <text evidence="2">The sequence shown here is derived from an EMBL/GenBank/DDBJ whole genome shotgun (WGS) entry which is preliminary data.</text>
</comment>
<feature type="region of interest" description="Disordered" evidence="1">
    <location>
        <begin position="160"/>
        <end position="197"/>
    </location>
</feature>
<accession>A0A7J6VCM8</accession>
<evidence type="ECO:0000313" key="3">
    <source>
        <dbReference type="Proteomes" id="UP000554482"/>
    </source>
</evidence>
<feature type="compositionally biased region" description="Basic and acidic residues" evidence="1">
    <location>
        <begin position="174"/>
        <end position="185"/>
    </location>
</feature>
<dbReference type="Proteomes" id="UP000554482">
    <property type="component" value="Unassembled WGS sequence"/>
</dbReference>